<dbReference type="InterPro" id="IPR011701">
    <property type="entry name" value="MFS"/>
</dbReference>
<dbReference type="Pfam" id="PF07690">
    <property type="entry name" value="MFS_1"/>
    <property type="match status" value="1"/>
</dbReference>
<dbReference type="PROSITE" id="PS50850">
    <property type="entry name" value="MFS"/>
    <property type="match status" value="1"/>
</dbReference>
<keyword evidence="2" id="KW-0813">Transport</keyword>
<gene>
    <name evidence="9" type="ORF">ADA01nite_19480</name>
</gene>
<dbReference type="SUPFAM" id="SSF103473">
    <property type="entry name" value="MFS general substrate transporter"/>
    <property type="match status" value="1"/>
</dbReference>
<keyword evidence="3" id="KW-1003">Cell membrane</keyword>
<reference evidence="9 10" key="1">
    <citation type="submission" date="2019-07" db="EMBL/GenBank/DDBJ databases">
        <title>Whole genome shotgun sequence of Aneurinibacillus danicus NBRC 102444.</title>
        <authorList>
            <person name="Hosoyama A."/>
            <person name="Uohara A."/>
            <person name="Ohji S."/>
            <person name="Ichikawa N."/>
        </authorList>
    </citation>
    <scope>NUCLEOTIDE SEQUENCE [LARGE SCALE GENOMIC DNA]</scope>
    <source>
        <strain evidence="9 10">NBRC 102444</strain>
    </source>
</reference>
<protein>
    <submittedName>
        <fullName evidence="9">MFS transporter</fullName>
    </submittedName>
</protein>
<accession>A0A511V9C8</accession>
<dbReference type="InterPro" id="IPR036259">
    <property type="entry name" value="MFS_trans_sf"/>
</dbReference>
<evidence type="ECO:0000313" key="9">
    <source>
        <dbReference type="EMBL" id="GEN34488.1"/>
    </source>
</evidence>
<dbReference type="PANTHER" id="PTHR43266:SF8">
    <property type="entry name" value="MACROLIDE-EFFLUX PROTEIN"/>
    <property type="match status" value="1"/>
</dbReference>
<feature type="domain" description="Major facilitator superfamily (MFS) profile" evidence="8">
    <location>
        <begin position="9"/>
        <end position="396"/>
    </location>
</feature>
<evidence type="ECO:0000256" key="2">
    <source>
        <dbReference type="ARBA" id="ARBA00022448"/>
    </source>
</evidence>
<feature type="transmembrane region" description="Helical" evidence="7">
    <location>
        <begin position="140"/>
        <end position="161"/>
    </location>
</feature>
<name>A0A511V9C8_9BACL</name>
<feature type="transmembrane region" description="Helical" evidence="7">
    <location>
        <begin position="256"/>
        <end position="275"/>
    </location>
</feature>
<feature type="transmembrane region" description="Helical" evidence="7">
    <location>
        <begin position="42"/>
        <end position="64"/>
    </location>
</feature>
<keyword evidence="4 7" id="KW-0812">Transmembrane</keyword>
<evidence type="ECO:0000256" key="1">
    <source>
        <dbReference type="ARBA" id="ARBA00004651"/>
    </source>
</evidence>
<evidence type="ECO:0000256" key="5">
    <source>
        <dbReference type="ARBA" id="ARBA00022989"/>
    </source>
</evidence>
<dbReference type="GO" id="GO:0022857">
    <property type="term" value="F:transmembrane transporter activity"/>
    <property type="evidence" value="ECO:0007669"/>
    <property type="project" value="InterPro"/>
</dbReference>
<feature type="transmembrane region" description="Helical" evidence="7">
    <location>
        <begin position="370"/>
        <end position="392"/>
    </location>
</feature>
<dbReference type="AlphaFoldDB" id="A0A511V9C8"/>
<dbReference type="RefSeq" id="WP_146809761.1">
    <property type="nucleotide sequence ID" value="NZ_BJXX01000082.1"/>
</dbReference>
<dbReference type="EMBL" id="BJXX01000082">
    <property type="protein sequence ID" value="GEN34488.1"/>
    <property type="molecule type" value="Genomic_DNA"/>
</dbReference>
<evidence type="ECO:0000256" key="3">
    <source>
        <dbReference type="ARBA" id="ARBA00022475"/>
    </source>
</evidence>
<dbReference type="PANTHER" id="PTHR43266">
    <property type="entry name" value="MACROLIDE-EFFLUX PROTEIN"/>
    <property type="match status" value="1"/>
</dbReference>
<dbReference type="GO" id="GO:0005886">
    <property type="term" value="C:plasma membrane"/>
    <property type="evidence" value="ECO:0007669"/>
    <property type="project" value="UniProtKB-SubCell"/>
</dbReference>
<evidence type="ECO:0000313" key="10">
    <source>
        <dbReference type="Proteomes" id="UP000321157"/>
    </source>
</evidence>
<comment type="caution">
    <text evidence="9">The sequence shown here is derived from an EMBL/GenBank/DDBJ whole genome shotgun (WGS) entry which is preliminary data.</text>
</comment>
<dbReference type="Gene3D" id="1.20.1250.20">
    <property type="entry name" value="MFS general substrate transporter like domains"/>
    <property type="match status" value="1"/>
</dbReference>
<sequence length="406" mass="44442">MSQLLKNRFVQAIFLSALFLQVGIWVRNFAVLLFVMEKTNGNAFAVSMISVAEFAPIFVFSFIGGTFADRWQPKKTMVWCDILSALSIFAVLLTLVFGSWKIIFFATLISSILSQFSQPSGMKLFKMHLNPELIQSAMSIYQTIFAIFMVLGPVLGTFIFQQFGIDVSLGITGVAFLLSAAMLSFIPADHTMDDEKKTASLLEEMKSGIRYVMAKKELKLLGLCFMAAGLAIGLIQPLSIFLVIERLELAKESLQWLLMANGIGMIVGGAVSVMFSKSIPPQRLLVIGMLASAIGLSVIGISTNLFVTLVAEFTNGLFFPCIQIGINTLILQNTKAEFIGRVNGTLSPLFTGSMVLTMSIAGVMKEMFSIITMFESAAVLFVIGLLVILPIYNMKAQNVEGMLSKE</sequence>
<keyword evidence="5 7" id="KW-1133">Transmembrane helix</keyword>
<dbReference type="Proteomes" id="UP000321157">
    <property type="component" value="Unassembled WGS sequence"/>
</dbReference>
<comment type="subcellular location">
    <subcellularLocation>
        <location evidence="1">Cell membrane</location>
        <topology evidence="1">Multi-pass membrane protein</topology>
    </subcellularLocation>
</comment>
<dbReference type="CDD" id="cd06173">
    <property type="entry name" value="MFS_MefA_like"/>
    <property type="match status" value="1"/>
</dbReference>
<feature type="transmembrane region" description="Helical" evidence="7">
    <location>
        <begin position="167"/>
        <end position="188"/>
    </location>
</feature>
<dbReference type="InterPro" id="IPR020846">
    <property type="entry name" value="MFS_dom"/>
</dbReference>
<feature type="transmembrane region" description="Helical" evidence="7">
    <location>
        <begin position="343"/>
        <end position="364"/>
    </location>
</feature>
<organism evidence="9 10">
    <name type="scientific">Aneurinibacillus danicus</name>
    <dbReference type="NCBI Taxonomy" id="267746"/>
    <lineage>
        <taxon>Bacteria</taxon>
        <taxon>Bacillati</taxon>
        <taxon>Bacillota</taxon>
        <taxon>Bacilli</taxon>
        <taxon>Bacillales</taxon>
        <taxon>Paenibacillaceae</taxon>
        <taxon>Aneurinibacillus group</taxon>
        <taxon>Aneurinibacillus</taxon>
    </lineage>
</organism>
<feature type="transmembrane region" description="Helical" evidence="7">
    <location>
        <begin position="220"/>
        <end position="244"/>
    </location>
</feature>
<evidence type="ECO:0000256" key="7">
    <source>
        <dbReference type="SAM" id="Phobius"/>
    </source>
</evidence>
<feature type="transmembrane region" description="Helical" evidence="7">
    <location>
        <begin position="284"/>
        <end position="307"/>
    </location>
</feature>
<proteinExistence type="predicted"/>
<evidence type="ECO:0000259" key="8">
    <source>
        <dbReference type="PROSITE" id="PS50850"/>
    </source>
</evidence>
<keyword evidence="6 7" id="KW-0472">Membrane</keyword>
<dbReference type="OrthoDB" id="2942684at2"/>
<keyword evidence="10" id="KW-1185">Reference proteome</keyword>
<feature type="transmembrane region" description="Helical" evidence="7">
    <location>
        <begin position="12"/>
        <end position="36"/>
    </location>
</feature>
<evidence type="ECO:0000256" key="6">
    <source>
        <dbReference type="ARBA" id="ARBA00023136"/>
    </source>
</evidence>
<evidence type="ECO:0000256" key="4">
    <source>
        <dbReference type="ARBA" id="ARBA00022692"/>
    </source>
</evidence>